<feature type="compositionally biased region" description="Polar residues" evidence="1">
    <location>
        <begin position="292"/>
        <end position="309"/>
    </location>
</feature>
<feature type="domain" description="DUF6857" evidence="3">
    <location>
        <begin position="372"/>
        <end position="671"/>
    </location>
</feature>
<dbReference type="Gene3D" id="2.40.50.140">
    <property type="entry name" value="Nucleic acid-binding proteins"/>
    <property type="match status" value="1"/>
</dbReference>
<sequence>MASLTPGVLIKLLQNMETEEDTGSEKRSPLLQVISITPMLSGQDLWPNKGFFLKVSDSSHATYVSLPQEYDELILSDKLQLGQFIYVQKFELASPVPVLRGLRPLPGRHPCIGSPKDLVITTSSSDLLTPPCLNLPIKAEDSNCSREKPIQKRRSSSASRIGGKEKTFNKEPFRSRPSSPIKKGDIEKRTSDVVAELAKLSITCIDDESDSDSSRSSTSLRPKVPRRSWDRGTATRIKERGGAQVTENKILRTRSADILPSQYAQIDAHGSKHDLADSRRKYNVNEQLVKNEIKQSPQAQDASNGSSQYGYHCSHTPDDESSTYTSERRQDTQPDLEGFITSSKRKLGVSKTCSEASTGTVPSTPASDIAIERKWFENNVAWHSLSSSLAKLGKEVLRQKDVALLAAVEALQEAAAAQRMIRCLSVFSDLQYHREDGSCHSIIEQFLDLHEDLMQAKVVAQSLIKISPLRASDTESSTPCSVMEAVKVACERNKNADSWVKAAVASDLSSFPPLIKPPNKSSEVPRIVKRVGARRKPNGTSVVSRCKKDPETRVGPTLLKENMEWVKGSSLVASSDLGDNLQAECRRWFLHYVEKFLSDVTDGAASNEKDTQTPGVFYLIKRVDSWLHASADVDGNATKDGLQGDEEMEVRGRVRKKIYDILLENADSTVNVLENSGPTNVEDLGKEE</sequence>
<proteinExistence type="predicted"/>
<protein>
    <submittedName>
        <fullName evidence="4">Uncharacterized protein</fullName>
    </submittedName>
</protein>
<gene>
    <name evidence="4" type="ORF">H6P81_020619</name>
</gene>
<feature type="domain" description="DUF936" evidence="2">
    <location>
        <begin position="4"/>
        <end position="119"/>
    </location>
</feature>
<accession>A0AAV7DWS9</accession>
<dbReference type="InterPro" id="IPR010341">
    <property type="entry name" value="DUF936_pln"/>
</dbReference>
<feature type="region of interest" description="Disordered" evidence="1">
    <location>
        <begin position="292"/>
        <end position="339"/>
    </location>
</feature>
<feature type="region of interest" description="Disordered" evidence="1">
    <location>
        <begin position="143"/>
        <end position="188"/>
    </location>
</feature>
<feature type="region of interest" description="Disordered" evidence="1">
    <location>
        <begin position="206"/>
        <end position="244"/>
    </location>
</feature>
<reference evidence="4 5" key="1">
    <citation type="submission" date="2021-07" db="EMBL/GenBank/DDBJ databases">
        <title>The Aristolochia fimbriata genome: insights into angiosperm evolution, floral development and chemical biosynthesis.</title>
        <authorList>
            <person name="Jiao Y."/>
        </authorList>
    </citation>
    <scope>NUCLEOTIDE SEQUENCE [LARGE SCALE GENOMIC DNA]</scope>
    <source>
        <strain evidence="4">IBCAS-2021</strain>
        <tissue evidence="4">Leaf</tissue>
    </source>
</reference>
<dbReference type="InterPro" id="IPR049172">
    <property type="entry name" value="DUF6857_pln"/>
</dbReference>
<evidence type="ECO:0000259" key="3">
    <source>
        <dbReference type="Pfam" id="PF21647"/>
    </source>
</evidence>
<dbReference type="PANTHER" id="PTHR31928">
    <property type="entry name" value="EXPRESSED PROTEIN"/>
    <property type="match status" value="1"/>
</dbReference>
<dbReference type="EMBL" id="JAINDJ010000008">
    <property type="protein sequence ID" value="KAG9440454.1"/>
    <property type="molecule type" value="Genomic_DNA"/>
</dbReference>
<feature type="compositionally biased region" description="Basic and acidic residues" evidence="1">
    <location>
        <begin position="162"/>
        <end position="174"/>
    </location>
</feature>
<comment type="caution">
    <text evidence="4">The sequence shown here is derived from an EMBL/GenBank/DDBJ whole genome shotgun (WGS) entry which is preliminary data.</text>
</comment>
<dbReference type="Pfam" id="PF06075">
    <property type="entry name" value="DUF936"/>
    <property type="match status" value="1"/>
</dbReference>
<evidence type="ECO:0000313" key="5">
    <source>
        <dbReference type="Proteomes" id="UP000825729"/>
    </source>
</evidence>
<evidence type="ECO:0000256" key="1">
    <source>
        <dbReference type="SAM" id="MobiDB-lite"/>
    </source>
</evidence>
<evidence type="ECO:0000313" key="4">
    <source>
        <dbReference type="EMBL" id="KAG9440454.1"/>
    </source>
</evidence>
<name>A0AAV7DWS9_ARIFI</name>
<dbReference type="InterPro" id="IPR012340">
    <property type="entry name" value="NA-bd_OB-fold"/>
</dbReference>
<dbReference type="Proteomes" id="UP000825729">
    <property type="component" value="Unassembled WGS sequence"/>
</dbReference>
<evidence type="ECO:0000259" key="2">
    <source>
        <dbReference type="Pfam" id="PF06075"/>
    </source>
</evidence>
<organism evidence="4 5">
    <name type="scientific">Aristolochia fimbriata</name>
    <name type="common">White veined hardy Dutchman's pipe vine</name>
    <dbReference type="NCBI Taxonomy" id="158543"/>
    <lineage>
        <taxon>Eukaryota</taxon>
        <taxon>Viridiplantae</taxon>
        <taxon>Streptophyta</taxon>
        <taxon>Embryophyta</taxon>
        <taxon>Tracheophyta</taxon>
        <taxon>Spermatophyta</taxon>
        <taxon>Magnoliopsida</taxon>
        <taxon>Magnoliidae</taxon>
        <taxon>Piperales</taxon>
        <taxon>Aristolochiaceae</taxon>
        <taxon>Aristolochia</taxon>
    </lineage>
</organism>
<dbReference type="AlphaFoldDB" id="A0AAV7DWS9"/>
<dbReference type="PANTHER" id="PTHR31928:SF12">
    <property type="entry name" value="DUF3741 DOMAIN-CONTAINING PROTEIN"/>
    <property type="match status" value="1"/>
</dbReference>
<dbReference type="Pfam" id="PF21647">
    <property type="entry name" value="DUF6857"/>
    <property type="match status" value="1"/>
</dbReference>
<keyword evidence="5" id="KW-1185">Reference proteome</keyword>
<dbReference type="InterPro" id="IPR048297">
    <property type="entry name" value="DUF936_dom_pln"/>
</dbReference>